<protein>
    <submittedName>
        <fullName evidence="1">Uncharacterized protein</fullName>
    </submittedName>
</protein>
<sequence length="124" mass="13486">MVDQCNQQITRELPNLAGTGEKAGAVKYMARWQPLLPNPKGSDLDLPGLLLAGVHSARGLSASSEGAAGPKYWVTVCCTGEMEGGQEDKQTQETEHIEAEFDSEVRIDIEQLMTKFQALRSDGH</sequence>
<keyword evidence="2" id="KW-1185">Reference proteome</keyword>
<name>A0A813EM92_POLGL</name>
<accession>A0A813EM92</accession>
<dbReference type="Proteomes" id="UP000654075">
    <property type="component" value="Unassembled WGS sequence"/>
</dbReference>
<dbReference type="AlphaFoldDB" id="A0A813EM92"/>
<feature type="non-terminal residue" evidence="1">
    <location>
        <position position="1"/>
    </location>
</feature>
<dbReference type="EMBL" id="CAJNNV010011794">
    <property type="protein sequence ID" value="CAE8600090.1"/>
    <property type="molecule type" value="Genomic_DNA"/>
</dbReference>
<evidence type="ECO:0000313" key="2">
    <source>
        <dbReference type="Proteomes" id="UP000654075"/>
    </source>
</evidence>
<evidence type="ECO:0000313" key="1">
    <source>
        <dbReference type="EMBL" id="CAE8600090.1"/>
    </source>
</evidence>
<gene>
    <name evidence="1" type="ORF">PGLA1383_LOCUS18425</name>
</gene>
<organism evidence="1 2">
    <name type="scientific">Polarella glacialis</name>
    <name type="common">Dinoflagellate</name>
    <dbReference type="NCBI Taxonomy" id="89957"/>
    <lineage>
        <taxon>Eukaryota</taxon>
        <taxon>Sar</taxon>
        <taxon>Alveolata</taxon>
        <taxon>Dinophyceae</taxon>
        <taxon>Suessiales</taxon>
        <taxon>Suessiaceae</taxon>
        <taxon>Polarella</taxon>
    </lineage>
</organism>
<proteinExistence type="predicted"/>
<comment type="caution">
    <text evidence="1">The sequence shown here is derived from an EMBL/GenBank/DDBJ whole genome shotgun (WGS) entry which is preliminary data.</text>
</comment>
<reference evidence="1" key="1">
    <citation type="submission" date="2021-02" db="EMBL/GenBank/DDBJ databases">
        <authorList>
            <person name="Dougan E. K."/>
            <person name="Rhodes N."/>
            <person name="Thang M."/>
            <person name="Chan C."/>
        </authorList>
    </citation>
    <scope>NUCLEOTIDE SEQUENCE</scope>
</reference>